<evidence type="ECO:0000313" key="2">
    <source>
        <dbReference type="EMBL" id="GGI10994.1"/>
    </source>
</evidence>
<keyword evidence="1" id="KW-0732">Signal</keyword>
<gene>
    <name evidence="2" type="ORF">GCM10007380_05600</name>
</gene>
<dbReference type="Proteomes" id="UP000626244">
    <property type="component" value="Unassembled WGS sequence"/>
</dbReference>
<dbReference type="AlphaFoldDB" id="A0A8J3EWV9"/>
<evidence type="ECO:0000256" key="1">
    <source>
        <dbReference type="SAM" id="SignalP"/>
    </source>
</evidence>
<name>A0A8J3EWV9_9BACI</name>
<evidence type="ECO:0000313" key="3">
    <source>
        <dbReference type="Proteomes" id="UP000626244"/>
    </source>
</evidence>
<feature type="chain" id="PRO_5035279894" evidence="1">
    <location>
        <begin position="32"/>
        <end position="324"/>
    </location>
</feature>
<dbReference type="OrthoDB" id="2800172at2"/>
<protein>
    <submittedName>
        <fullName evidence="2">Uncharacterized protein</fullName>
    </submittedName>
</protein>
<organism evidence="2 3">
    <name type="scientific">Gottfriedia solisilvae</name>
    <dbReference type="NCBI Taxonomy" id="1516104"/>
    <lineage>
        <taxon>Bacteria</taxon>
        <taxon>Bacillati</taxon>
        <taxon>Bacillota</taxon>
        <taxon>Bacilli</taxon>
        <taxon>Bacillales</taxon>
        <taxon>Bacillaceae</taxon>
        <taxon>Gottfriedia</taxon>
    </lineage>
</organism>
<dbReference type="EMBL" id="BMHB01000001">
    <property type="protein sequence ID" value="GGI10994.1"/>
    <property type="molecule type" value="Genomic_DNA"/>
</dbReference>
<dbReference type="RefSeq" id="WP_087998832.1">
    <property type="nucleotide sequence ID" value="NZ_BMHB01000001.1"/>
</dbReference>
<keyword evidence="3" id="KW-1185">Reference proteome</keyword>
<sequence>MKNFKKITSFVTATTITAGILLGSVPTAASAKTTSKTTQAQTAFKNQISAYNKTLNNYKRDIKDNDEYIYELYMDLQRYSKEFTKYGYTGKDELTKKITSFRAKLDKTRKDNSAVDMKKVSATFNAYLKKGDTKNAKAYYVKQKAKLLAILIYQDDLMYDIEDYAYEIEEQIFTENEIYIHNQLPTEYENYDAEMAKIMKGSLEFFTVEQEVQSHAYKVLNMDYPLYKQIQTDLEGIIEKYINEDSLEDIMDFMGSDDLYSAIQKRDVLKVKIAIIKTTNDAKLYNELIEKIKADIEAYKTNLPVKFADKAKEQPAETTETPAN</sequence>
<feature type="signal peptide" evidence="1">
    <location>
        <begin position="1"/>
        <end position="31"/>
    </location>
</feature>
<proteinExistence type="predicted"/>
<comment type="caution">
    <text evidence="2">The sequence shown here is derived from an EMBL/GenBank/DDBJ whole genome shotgun (WGS) entry which is preliminary data.</text>
</comment>
<reference evidence="3" key="1">
    <citation type="journal article" date="2019" name="Int. J. Syst. Evol. Microbiol.">
        <title>The Global Catalogue of Microorganisms (GCM) 10K type strain sequencing project: providing services to taxonomists for standard genome sequencing and annotation.</title>
        <authorList>
            <consortium name="The Broad Institute Genomics Platform"/>
            <consortium name="The Broad Institute Genome Sequencing Center for Infectious Disease"/>
            <person name="Wu L."/>
            <person name="Ma J."/>
        </authorList>
    </citation>
    <scope>NUCLEOTIDE SEQUENCE [LARGE SCALE GENOMIC DNA]</scope>
    <source>
        <strain evidence="3">CGMCC 1.14993</strain>
    </source>
</reference>
<accession>A0A8J3EWV9</accession>